<dbReference type="CDD" id="cd04485">
    <property type="entry name" value="DnaE_OBF"/>
    <property type="match status" value="1"/>
</dbReference>
<sequence length="1115" mass="122071">MPSAQPDGKGTVAFTKAGLTPPSGTLYPAVAGRAPRTDPPPESPGAGANYAELRCRSNFTFLEGASHPDELVQTAAALGYAALAVTDVNTLAGVVRAHVAAKKVGLKLLVGAEVVCRDAPPCVLLAEDRAGYANLSKLLTVGRRRAEKGACDLRFADVADHAAGLTCGVTLTPGRETSGRILSPSDLRGIFPERCWGLVQLSRGPEDRRSLSLQLAAAKAARLPPVAAGGVLYHEPGRQFLHDVLTATRLGRPVSELLAELAPNAERHLKARGDLLRTFHGRADLLDGTLAIADRCRFSLDELRYEYPEEIVPKGETPVGYLTRLTWAGADKRYPEGVPDAVKTALGHELWLIEKLRYAAYFLTVYDLVRFARSRGILCQGRGSAANSAVCFCLGITAVDPAEHHLFFERFLSAERNEPPDIDVDFEHERREEVIQYLYQKYGRDRAGIAATVITYRPRSAIRDVGKALGLSLDRVDALAKSIGRYGEEGTGDKLRERFREAAFDPDSRLAKQLIVLVRQLLGFPRHLSQHSGGMVMTRGRLDELVPVENASMTNRTVVQWDKDDLEALGLLKVDVLALGMLTAIQKCFRLLDVHRLAPELRRSARAADGRSQVLDLADIPADDPATFRMIRRAETVGVFQIESRAQRATLPRTRPDKYYDLVIEVALIRPGPIQGGMVHPFIRRRRGEEEVTYPDERVKEVLERTLGVPIFQEQCMKLAEVAAGFTPGEADQLRRALAGWRKSGRDIGDFERKLKDGLRANGYEQEFADRLFAQIQGFGEYGFPESHAASFACLVMVSCYLKCRHPAAFFASILNSQPMGFYQPAQLVKEAKRQGVIVRPVCVNASDWDCTLEARDREGHVADSSLPERPAMRLGLRQIAGLRETHAEAISQARAAGGPFTSVADCARRAGLPRTACDLLAGAGAFAALNLTRRQARWHALPNRGEAPLPDAAAGTAEPHDPTPALPDFTPPQTVADDYARTGLSLNGHPLAAVRERLNEQGVLPCRRLSGLKDGTTATVAGLVLMRQRPGSAKGVTFITIEDESAEANLVLWPTIWEKYHRPARTAAALFVTGTVQRDDSRKTLHLVVARLADLRDVLRTAPAGGRLRSRDFH</sequence>
<evidence type="ECO:0000256" key="11">
    <source>
        <dbReference type="HAMAP-Rule" id="MF_01902"/>
    </source>
</evidence>
<dbReference type="InterPro" id="IPR004013">
    <property type="entry name" value="PHP_dom"/>
</dbReference>
<keyword evidence="5 11" id="KW-0548">Nucleotidyltransferase</keyword>
<feature type="region of interest" description="Disordered" evidence="12">
    <location>
        <begin position="1"/>
        <end position="48"/>
    </location>
</feature>
<evidence type="ECO:0000256" key="6">
    <source>
        <dbReference type="ARBA" id="ARBA00022705"/>
    </source>
</evidence>
<dbReference type="InterPro" id="IPR004805">
    <property type="entry name" value="DnaE2/DnaE/PolC"/>
</dbReference>
<keyword evidence="4 11" id="KW-0808">Transferase</keyword>
<evidence type="ECO:0000256" key="8">
    <source>
        <dbReference type="ARBA" id="ARBA00022932"/>
    </source>
</evidence>
<dbReference type="RefSeq" id="WP_171182938.1">
    <property type="nucleotide sequence ID" value="NZ_WTPX01000005.1"/>
</dbReference>
<keyword evidence="7 11" id="KW-0227">DNA damage</keyword>
<dbReference type="Gene3D" id="1.10.10.1600">
    <property type="entry name" value="Bacterial DNA polymerase III alpha subunit, thumb domain"/>
    <property type="match status" value="1"/>
</dbReference>
<evidence type="ECO:0000256" key="9">
    <source>
        <dbReference type="ARBA" id="ARBA00023204"/>
    </source>
</evidence>
<reference evidence="14 15" key="1">
    <citation type="journal article" date="2020" name="Syst. Appl. Microbiol.">
        <title>Alienimonas chondri sp. nov., a novel planctomycete isolated from the biofilm of the red alga Chondrus crispus.</title>
        <authorList>
            <person name="Vitorino I."/>
            <person name="Albuquerque L."/>
            <person name="Wiegand S."/>
            <person name="Kallscheuer N."/>
            <person name="da Costa M.S."/>
            <person name="Lobo-da-Cunha A."/>
            <person name="Jogler C."/>
            <person name="Lage O.M."/>
        </authorList>
    </citation>
    <scope>NUCLEOTIDE SEQUENCE [LARGE SCALE GENOMIC DNA]</scope>
    <source>
        <strain evidence="14 15">LzC2</strain>
    </source>
</reference>
<dbReference type="InterPro" id="IPR023073">
    <property type="entry name" value="DnaE2"/>
</dbReference>
<accession>A0ABX1V823</accession>
<dbReference type="SMART" id="SM00481">
    <property type="entry name" value="POLIIIAc"/>
    <property type="match status" value="1"/>
</dbReference>
<dbReference type="EMBL" id="WTPX01000005">
    <property type="protein sequence ID" value="NNJ24225.1"/>
    <property type="molecule type" value="Genomic_DNA"/>
</dbReference>
<evidence type="ECO:0000256" key="1">
    <source>
        <dbReference type="ARBA" id="ARBA00004496"/>
    </source>
</evidence>
<dbReference type="HAMAP" id="MF_01902">
    <property type="entry name" value="DNApol_error_prone"/>
    <property type="match status" value="1"/>
</dbReference>
<dbReference type="Pfam" id="PF17657">
    <property type="entry name" value="DNA_pol3_finger"/>
    <property type="match status" value="1"/>
</dbReference>
<feature type="region of interest" description="Disordered" evidence="12">
    <location>
        <begin position="944"/>
        <end position="968"/>
    </location>
</feature>
<dbReference type="Gene3D" id="1.10.150.870">
    <property type="match status" value="1"/>
</dbReference>
<dbReference type="SUPFAM" id="SSF89550">
    <property type="entry name" value="PHP domain-like"/>
    <property type="match status" value="1"/>
</dbReference>
<dbReference type="Pfam" id="PF14579">
    <property type="entry name" value="HHH_6"/>
    <property type="match status" value="1"/>
</dbReference>
<dbReference type="NCBIfam" id="NF004225">
    <property type="entry name" value="PRK05672.1"/>
    <property type="match status" value="1"/>
</dbReference>
<keyword evidence="15" id="KW-1185">Reference proteome</keyword>
<dbReference type="InterPro" id="IPR011708">
    <property type="entry name" value="DNA_pol3_alpha_NTPase_dom"/>
</dbReference>
<evidence type="ECO:0000313" key="14">
    <source>
        <dbReference type="EMBL" id="NNJ24225.1"/>
    </source>
</evidence>
<name>A0ABX1V823_9PLAN</name>
<dbReference type="PANTHER" id="PTHR32294:SF4">
    <property type="entry name" value="ERROR-PRONE DNA POLYMERASE"/>
    <property type="match status" value="1"/>
</dbReference>
<keyword evidence="6 11" id="KW-0235">DNA replication</keyword>
<proteinExistence type="inferred from homology"/>
<keyword evidence="9 11" id="KW-0234">DNA repair</keyword>
<keyword evidence="3 11" id="KW-0963">Cytoplasm</keyword>
<dbReference type="InterPro" id="IPR016195">
    <property type="entry name" value="Pol/histidinol_Pase-like"/>
</dbReference>
<dbReference type="NCBIfam" id="TIGR00594">
    <property type="entry name" value="polc"/>
    <property type="match status" value="1"/>
</dbReference>
<dbReference type="Pfam" id="PF02811">
    <property type="entry name" value="PHP"/>
    <property type="match status" value="1"/>
</dbReference>
<dbReference type="Proteomes" id="UP000609651">
    <property type="component" value="Unassembled WGS sequence"/>
</dbReference>
<evidence type="ECO:0000256" key="4">
    <source>
        <dbReference type="ARBA" id="ARBA00022679"/>
    </source>
</evidence>
<dbReference type="InterPro" id="IPR003141">
    <property type="entry name" value="Pol/His_phosphatase_N"/>
</dbReference>
<evidence type="ECO:0000256" key="12">
    <source>
        <dbReference type="SAM" id="MobiDB-lite"/>
    </source>
</evidence>
<dbReference type="Pfam" id="PF01336">
    <property type="entry name" value="tRNA_anti-codon"/>
    <property type="match status" value="1"/>
</dbReference>
<comment type="subcellular location">
    <subcellularLocation>
        <location evidence="1 11">Cytoplasm</location>
    </subcellularLocation>
</comment>
<dbReference type="InterPro" id="IPR004365">
    <property type="entry name" value="NA-bd_OB_tRNA"/>
</dbReference>
<evidence type="ECO:0000256" key="2">
    <source>
        <dbReference type="ARBA" id="ARBA00007391"/>
    </source>
</evidence>
<dbReference type="PANTHER" id="PTHR32294">
    <property type="entry name" value="DNA POLYMERASE III SUBUNIT ALPHA"/>
    <property type="match status" value="1"/>
</dbReference>
<dbReference type="Gene3D" id="3.20.20.140">
    <property type="entry name" value="Metal-dependent hydrolases"/>
    <property type="match status" value="1"/>
</dbReference>
<dbReference type="InterPro" id="IPR041931">
    <property type="entry name" value="DNA_pol3_alpha_thumb_dom"/>
</dbReference>
<evidence type="ECO:0000259" key="13">
    <source>
        <dbReference type="SMART" id="SM00481"/>
    </source>
</evidence>
<dbReference type="GO" id="GO:0003887">
    <property type="term" value="F:DNA-directed DNA polymerase activity"/>
    <property type="evidence" value="ECO:0007669"/>
    <property type="project" value="UniProtKB-EC"/>
</dbReference>
<comment type="similarity">
    <text evidence="2 11">Belongs to the DNA polymerase type-C family. DnaE2 subfamily.</text>
</comment>
<evidence type="ECO:0000256" key="3">
    <source>
        <dbReference type="ARBA" id="ARBA00022490"/>
    </source>
</evidence>
<dbReference type="InterPro" id="IPR029460">
    <property type="entry name" value="DNAPol_HHH"/>
</dbReference>
<feature type="domain" description="Polymerase/histidinol phosphatase N-terminal" evidence="13">
    <location>
        <begin position="51"/>
        <end position="118"/>
    </location>
</feature>
<evidence type="ECO:0000256" key="7">
    <source>
        <dbReference type="ARBA" id="ARBA00022763"/>
    </source>
</evidence>
<dbReference type="EC" id="2.7.7.7" evidence="11"/>
<dbReference type="InterPro" id="IPR040982">
    <property type="entry name" value="DNA_pol3_finger"/>
</dbReference>
<evidence type="ECO:0000256" key="10">
    <source>
        <dbReference type="ARBA" id="ARBA00049244"/>
    </source>
</evidence>
<keyword evidence="8 11" id="KW-0239">DNA-directed DNA polymerase</keyword>
<evidence type="ECO:0000256" key="5">
    <source>
        <dbReference type="ARBA" id="ARBA00022695"/>
    </source>
</evidence>
<comment type="catalytic activity">
    <reaction evidence="10 11">
        <text>DNA(n) + a 2'-deoxyribonucleoside 5'-triphosphate = DNA(n+1) + diphosphate</text>
        <dbReference type="Rhea" id="RHEA:22508"/>
        <dbReference type="Rhea" id="RHEA-COMP:17339"/>
        <dbReference type="Rhea" id="RHEA-COMP:17340"/>
        <dbReference type="ChEBI" id="CHEBI:33019"/>
        <dbReference type="ChEBI" id="CHEBI:61560"/>
        <dbReference type="ChEBI" id="CHEBI:173112"/>
        <dbReference type="EC" id="2.7.7.7"/>
    </reaction>
</comment>
<organism evidence="14 15">
    <name type="scientific">Alienimonas chondri</name>
    <dbReference type="NCBI Taxonomy" id="2681879"/>
    <lineage>
        <taxon>Bacteria</taxon>
        <taxon>Pseudomonadati</taxon>
        <taxon>Planctomycetota</taxon>
        <taxon>Planctomycetia</taxon>
        <taxon>Planctomycetales</taxon>
        <taxon>Planctomycetaceae</taxon>
        <taxon>Alienimonas</taxon>
    </lineage>
</organism>
<comment type="function">
    <text evidence="11">DNA polymerase involved in damage-induced mutagenesis and translesion synthesis (TLS). It is not the major replicative DNA polymerase.</text>
</comment>
<gene>
    <name evidence="11 14" type="primary">dnaE2</name>
    <name evidence="14" type="ORF">LzC2_02750</name>
</gene>
<protein>
    <recommendedName>
        <fullName evidence="11">Error-prone DNA polymerase</fullName>
        <ecNumber evidence="11">2.7.7.7</ecNumber>
    </recommendedName>
</protein>
<comment type="caution">
    <text evidence="14">The sequence shown here is derived from an EMBL/GenBank/DDBJ whole genome shotgun (WGS) entry which is preliminary data.</text>
</comment>
<evidence type="ECO:0000313" key="15">
    <source>
        <dbReference type="Proteomes" id="UP000609651"/>
    </source>
</evidence>
<dbReference type="Pfam" id="PF07733">
    <property type="entry name" value="DNA_pol3_alpha"/>
    <property type="match status" value="1"/>
</dbReference>
<dbReference type="CDD" id="cd07434">
    <property type="entry name" value="PHP_PolIIIA_DnaE2"/>
    <property type="match status" value="1"/>
</dbReference>